<evidence type="ECO:0000256" key="1">
    <source>
        <dbReference type="SAM" id="MobiDB-lite"/>
    </source>
</evidence>
<feature type="compositionally biased region" description="Low complexity" evidence="1">
    <location>
        <begin position="46"/>
        <end position="77"/>
    </location>
</feature>
<feature type="region of interest" description="Disordered" evidence="1">
    <location>
        <begin position="35"/>
        <end position="122"/>
    </location>
</feature>
<dbReference type="AlphaFoldDB" id="A0A2X0NBF5"/>
<dbReference type="STRING" id="796604.A0A2X0NBF5"/>
<evidence type="ECO:0000313" key="3">
    <source>
        <dbReference type="Proteomes" id="UP000249464"/>
    </source>
</evidence>
<feature type="compositionally biased region" description="Polar residues" evidence="1">
    <location>
        <begin position="197"/>
        <end position="208"/>
    </location>
</feature>
<name>A0A2X0NBF5_9BASI</name>
<dbReference type="PROSITE" id="PS51257">
    <property type="entry name" value="PROKAR_LIPOPROTEIN"/>
    <property type="match status" value="1"/>
</dbReference>
<organism evidence="2 3">
    <name type="scientific">Microbotryum silenes-dioicae</name>
    <dbReference type="NCBI Taxonomy" id="796604"/>
    <lineage>
        <taxon>Eukaryota</taxon>
        <taxon>Fungi</taxon>
        <taxon>Dikarya</taxon>
        <taxon>Basidiomycota</taxon>
        <taxon>Pucciniomycotina</taxon>
        <taxon>Microbotryomycetes</taxon>
        <taxon>Microbotryales</taxon>
        <taxon>Microbotryaceae</taxon>
        <taxon>Microbotryum</taxon>
    </lineage>
</organism>
<feature type="region of interest" description="Disordered" evidence="1">
    <location>
        <begin position="181"/>
        <end position="229"/>
    </location>
</feature>
<keyword evidence="3" id="KW-1185">Reference proteome</keyword>
<accession>A0A2X0NBF5</accession>
<reference evidence="2 3" key="1">
    <citation type="submission" date="2016-11" db="EMBL/GenBank/DDBJ databases">
        <authorList>
            <person name="Jaros S."/>
            <person name="Januszkiewicz K."/>
            <person name="Wedrychowicz H."/>
        </authorList>
    </citation>
    <scope>NUCLEOTIDE SEQUENCE [LARGE SCALE GENOMIC DNA]</scope>
</reference>
<dbReference type="EMBL" id="FQNC01000080">
    <property type="protein sequence ID" value="SGZ12612.1"/>
    <property type="molecule type" value="Genomic_DNA"/>
</dbReference>
<feature type="region of interest" description="Disordered" evidence="1">
    <location>
        <begin position="135"/>
        <end position="162"/>
    </location>
</feature>
<sequence length="907" mass="101055">MLPRRTIFEAKAWAVSPSLLAALSSSCCTGIATTEVRSSGRPQRRTSISSSKAIPAATPATPATPSRYSSSLCSSCHSESRPATSGSTVSATFATSSETANALPRPHWTSSPTNDPSSWDDLNSVPILATAAHRVQEVSASPPRPPTSEASSSTNPKHDDQVSQLEPLQATAALLEHIRRHRRSQRELPSTLPILEYTTSSSDLNPSPESHAHNHSEGKSTPIPPPPIAYLPHSSTDHSNLLTAFLLQAIFLGASAVGLLLRKKSTVQRVDDNIKSTPSPTFVAKRAEANLEAQKQRRTEEIDHVPALNLLLSSYVEFPSEQQPEAKVTLSSKETVVLNFVKHKMERLPHVAEVLSRFSEARARPDTWTTLAAMAFVEVPSAVLQACQLGSTETKDRFRELNAFSDKLVEWSWQAFLGAEKSGMSSEVKATLVSSFLQWAARTETIEEGDQNALAHRIIDYGSTSMSELTAVQRALLGQAALYHSRTGLVAQWLAADSMIDPRTRLDLAASTLKVLADHEEWHRRGDVVLYTAEALVTSLEQLCAPSSGDAIDPTLRVMLDECLTLLIHHFRIDAPLEPLYTRIIESLMTKDPTSFPSSCLRSFLESLITARQAKLATKVFLLIASPSRTLRQYEAMLRSHRAMTSDRVWSELFLHPTLEPTVSSLSARLSSHLLTCRHDLALQDFNLVRGRLRTKTLQAVSEQGRTLWTICYTKLYTLYVRTKHDVSLSRLRQRMKDDLGNEVVRLDKAMATGYLLREVLGRPWDVELRRGRVKGRKQVEKVRQRWKWIQNGERGTVGNEQERMISRGILNNVGLKGLVKWNTVVDASKILSIAEKVLGTEQEMGVERVGKMGNEEFEKVRKVAYKILMRALEERGAKDQCRMLRKRLEEEVGERRRVGRRDVMGQ</sequence>
<protein>
    <submittedName>
        <fullName evidence="2">BQ5605_C028g10516 protein</fullName>
    </submittedName>
</protein>
<evidence type="ECO:0000313" key="2">
    <source>
        <dbReference type="EMBL" id="SGZ12612.1"/>
    </source>
</evidence>
<feature type="compositionally biased region" description="Polar residues" evidence="1">
    <location>
        <begin position="81"/>
        <end position="100"/>
    </location>
</feature>
<feature type="compositionally biased region" description="Polar residues" evidence="1">
    <location>
        <begin position="108"/>
        <end position="121"/>
    </location>
</feature>
<gene>
    <name evidence="2" type="primary">BQ5605_C028g10516</name>
    <name evidence="2" type="ORF">BQ5605_C028G10516</name>
</gene>
<dbReference type="Proteomes" id="UP000249464">
    <property type="component" value="Unassembled WGS sequence"/>
</dbReference>
<proteinExistence type="predicted"/>